<dbReference type="AlphaFoldDB" id="A0AAW2Q7J1"/>
<dbReference type="Gene3D" id="2.40.128.680">
    <property type="match status" value="1"/>
</dbReference>
<dbReference type="Pfam" id="PF14299">
    <property type="entry name" value="PP2"/>
    <property type="match status" value="1"/>
</dbReference>
<proteinExistence type="predicted"/>
<dbReference type="EMBL" id="JACGWM010000007">
    <property type="protein sequence ID" value="KAL0363732.1"/>
    <property type="molecule type" value="Genomic_DNA"/>
</dbReference>
<evidence type="ECO:0000313" key="1">
    <source>
        <dbReference type="EMBL" id="KAL0363732.1"/>
    </source>
</evidence>
<organism evidence="1">
    <name type="scientific">Sesamum calycinum</name>
    <dbReference type="NCBI Taxonomy" id="2727403"/>
    <lineage>
        <taxon>Eukaryota</taxon>
        <taxon>Viridiplantae</taxon>
        <taxon>Streptophyta</taxon>
        <taxon>Embryophyta</taxon>
        <taxon>Tracheophyta</taxon>
        <taxon>Spermatophyta</taxon>
        <taxon>Magnoliopsida</taxon>
        <taxon>eudicotyledons</taxon>
        <taxon>Gunneridae</taxon>
        <taxon>Pentapetalae</taxon>
        <taxon>asterids</taxon>
        <taxon>lamiids</taxon>
        <taxon>Lamiales</taxon>
        <taxon>Pedaliaceae</taxon>
        <taxon>Sesamum</taxon>
    </lineage>
</organism>
<dbReference type="GO" id="GO:0032299">
    <property type="term" value="C:ribonuclease H2 complex"/>
    <property type="evidence" value="ECO:0007669"/>
    <property type="project" value="InterPro"/>
</dbReference>
<accession>A0AAW2Q7J1</accession>
<dbReference type="PANTHER" id="PTHR32278">
    <property type="entry name" value="F-BOX DOMAIN-CONTAINING PROTEIN"/>
    <property type="match status" value="1"/>
</dbReference>
<dbReference type="Pfam" id="PF08615">
    <property type="entry name" value="RNase_H2_suC"/>
    <property type="match status" value="1"/>
</dbReference>
<dbReference type="InterPro" id="IPR025886">
    <property type="entry name" value="PP2-like"/>
</dbReference>
<reference evidence="1" key="1">
    <citation type="submission" date="2020-06" db="EMBL/GenBank/DDBJ databases">
        <authorList>
            <person name="Li T."/>
            <person name="Hu X."/>
            <person name="Zhang T."/>
            <person name="Song X."/>
            <person name="Zhang H."/>
            <person name="Dai N."/>
            <person name="Sheng W."/>
            <person name="Hou X."/>
            <person name="Wei L."/>
        </authorList>
    </citation>
    <scope>NUCLEOTIDE SEQUENCE</scope>
    <source>
        <strain evidence="1">KEN8</strain>
        <tissue evidence="1">Leaf</tissue>
    </source>
</reference>
<name>A0AAW2Q7J1_9LAMI</name>
<gene>
    <name evidence="1" type="ORF">Scaly_1328400</name>
</gene>
<sequence>MASLRLDGEKSCTGNFAPLQVLIRSWVRLVLQNHTSSISILNYFKPKTHLVSESKSFILGKKSDVKEGNNTASDCWETNATFQNVTVWNHDAMPSKDDAFLRVFHWFTVANCHCLKLKMSSPHHVGNRSAELIKDERGQMIIQAKDLNIVWGRDDRYWTVPNKENLAELHQVSWLEVTGSVNGISPSKIYEVGFRLSFTPDAFGWGSSPIYIMVKRGKYGKFASRKFVLDPYATRQFEITVMLGKAEKPDQDSNNQKLYFGLYEVWSGKWKGGLKIHHAIIKELE</sequence>
<dbReference type="InterPro" id="IPR013924">
    <property type="entry name" value="RNase_H2_suC"/>
</dbReference>
<reference evidence="1" key="2">
    <citation type="journal article" date="2024" name="Plant">
        <title>Genomic evolution and insights into agronomic trait innovations of Sesamum species.</title>
        <authorList>
            <person name="Miao H."/>
            <person name="Wang L."/>
            <person name="Qu L."/>
            <person name="Liu H."/>
            <person name="Sun Y."/>
            <person name="Le M."/>
            <person name="Wang Q."/>
            <person name="Wei S."/>
            <person name="Zheng Y."/>
            <person name="Lin W."/>
            <person name="Duan Y."/>
            <person name="Cao H."/>
            <person name="Xiong S."/>
            <person name="Wang X."/>
            <person name="Wei L."/>
            <person name="Li C."/>
            <person name="Ma Q."/>
            <person name="Ju M."/>
            <person name="Zhao R."/>
            <person name="Li G."/>
            <person name="Mu C."/>
            <person name="Tian Q."/>
            <person name="Mei H."/>
            <person name="Zhang T."/>
            <person name="Gao T."/>
            <person name="Zhang H."/>
        </authorList>
    </citation>
    <scope>NUCLEOTIDE SEQUENCE</scope>
    <source>
        <strain evidence="1">KEN8</strain>
    </source>
</reference>
<comment type="caution">
    <text evidence="1">The sequence shown here is derived from an EMBL/GenBank/DDBJ whole genome shotgun (WGS) entry which is preliminary data.</text>
</comment>
<dbReference type="PANTHER" id="PTHR32278:SF2">
    <property type="entry name" value="PROTEIN PHLOEM PROTEIN 2-LIKE A9"/>
    <property type="match status" value="1"/>
</dbReference>
<dbReference type="GO" id="GO:0006401">
    <property type="term" value="P:RNA catabolic process"/>
    <property type="evidence" value="ECO:0007669"/>
    <property type="project" value="InterPro"/>
</dbReference>
<protein>
    <submittedName>
        <fullName evidence="1">Protein PHLOEM PROTEIN 2-LIKE A9</fullName>
    </submittedName>
</protein>